<keyword evidence="4" id="KW-0408">Iron</keyword>
<dbReference type="Pfam" id="PF00111">
    <property type="entry name" value="Fer2"/>
    <property type="match status" value="1"/>
</dbReference>
<evidence type="ECO:0000256" key="3">
    <source>
        <dbReference type="ARBA" id="ARBA00022723"/>
    </source>
</evidence>
<dbReference type="Proteomes" id="UP001527882">
    <property type="component" value="Unassembled WGS sequence"/>
</dbReference>
<dbReference type="PANTHER" id="PTHR23426:SF65">
    <property type="entry name" value="FERREDOXIN-2, MITOCHONDRIAL"/>
    <property type="match status" value="1"/>
</dbReference>
<organism evidence="8 9">
    <name type="scientific">Paenibacillus gyeongsangnamensis</name>
    <dbReference type="NCBI Taxonomy" id="3388067"/>
    <lineage>
        <taxon>Bacteria</taxon>
        <taxon>Bacillati</taxon>
        <taxon>Bacillota</taxon>
        <taxon>Bacilli</taxon>
        <taxon>Bacillales</taxon>
        <taxon>Paenibacillaceae</taxon>
        <taxon>Paenibacillus</taxon>
    </lineage>
</organism>
<dbReference type="SUPFAM" id="SSF54292">
    <property type="entry name" value="2Fe-2S ferredoxin-like"/>
    <property type="match status" value="1"/>
</dbReference>
<evidence type="ECO:0000313" key="8">
    <source>
        <dbReference type="EMBL" id="MCZ8512928.1"/>
    </source>
</evidence>
<dbReference type="PANTHER" id="PTHR23426">
    <property type="entry name" value="FERREDOXIN/ADRENODOXIN"/>
    <property type="match status" value="1"/>
</dbReference>
<comment type="similarity">
    <text evidence="1">Belongs to the adrenodoxin/putidaredoxin family.</text>
</comment>
<keyword evidence="9" id="KW-1185">Reference proteome</keyword>
<comment type="cofactor">
    <cofactor evidence="6">
        <name>[2Fe-2S] cluster</name>
        <dbReference type="ChEBI" id="CHEBI:190135"/>
    </cofactor>
</comment>
<evidence type="ECO:0000256" key="2">
    <source>
        <dbReference type="ARBA" id="ARBA00022714"/>
    </source>
</evidence>
<gene>
    <name evidence="8" type="ORF">O9H85_10955</name>
</gene>
<protein>
    <submittedName>
        <fullName evidence="8">2Fe-2S iron-sulfur cluster-binding protein</fullName>
    </submittedName>
</protein>
<keyword evidence="2" id="KW-0001">2Fe-2S</keyword>
<comment type="caution">
    <text evidence="8">The sequence shown here is derived from an EMBL/GenBank/DDBJ whole genome shotgun (WGS) entry which is preliminary data.</text>
</comment>
<keyword evidence="3" id="KW-0479">Metal-binding</keyword>
<evidence type="ECO:0000256" key="1">
    <source>
        <dbReference type="ARBA" id="ARBA00010914"/>
    </source>
</evidence>
<sequence length="97" mass="11017">MLNLNGRRMRKTVEPETGWSILDIALKHEVDWGFSCMRGTCSRCRCQVTEGMELLNAPTEEELDALEPEELEQGFRLGCQAKVKQAGTVTVTHKPYF</sequence>
<dbReference type="Gene3D" id="3.10.20.30">
    <property type="match status" value="1"/>
</dbReference>
<dbReference type="PROSITE" id="PS51085">
    <property type="entry name" value="2FE2S_FER_2"/>
    <property type="match status" value="1"/>
</dbReference>
<dbReference type="InterPro" id="IPR012675">
    <property type="entry name" value="Beta-grasp_dom_sf"/>
</dbReference>
<evidence type="ECO:0000313" key="9">
    <source>
        <dbReference type="Proteomes" id="UP001527882"/>
    </source>
</evidence>
<dbReference type="InterPro" id="IPR001055">
    <property type="entry name" value="Adrenodoxin-like"/>
</dbReference>
<accession>A0ABT4Q7T1</accession>
<name>A0ABT4Q7T1_9BACL</name>
<dbReference type="CDD" id="cd00207">
    <property type="entry name" value="fer2"/>
    <property type="match status" value="1"/>
</dbReference>
<evidence type="ECO:0000256" key="4">
    <source>
        <dbReference type="ARBA" id="ARBA00023004"/>
    </source>
</evidence>
<dbReference type="RefSeq" id="WP_269881387.1">
    <property type="nucleotide sequence ID" value="NZ_JAQAGZ010000006.1"/>
</dbReference>
<evidence type="ECO:0000256" key="5">
    <source>
        <dbReference type="ARBA" id="ARBA00023014"/>
    </source>
</evidence>
<feature type="domain" description="2Fe-2S ferredoxin-type" evidence="7">
    <location>
        <begin position="1"/>
        <end position="96"/>
    </location>
</feature>
<reference evidence="8 9" key="1">
    <citation type="submission" date="2022-12" db="EMBL/GenBank/DDBJ databases">
        <title>Draft genome sequence of Paenibacillus sp. dW9.</title>
        <authorList>
            <person name="Choi E.-W."/>
            <person name="Kim D.-U."/>
        </authorList>
    </citation>
    <scope>NUCLEOTIDE SEQUENCE [LARGE SCALE GENOMIC DNA]</scope>
    <source>
        <strain evidence="9">dW9</strain>
    </source>
</reference>
<keyword evidence="5" id="KW-0411">Iron-sulfur</keyword>
<evidence type="ECO:0000259" key="7">
    <source>
        <dbReference type="PROSITE" id="PS51085"/>
    </source>
</evidence>
<proteinExistence type="inferred from homology"/>
<evidence type="ECO:0000256" key="6">
    <source>
        <dbReference type="ARBA" id="ARBA00034078"/>
    </source>
</evidence>
<dbReference type="EMBL" id="JAQAGZ010000006">
    <property type="protein sequence ID" value="MCZ8512928.1"/>
    <property type="molecule type" value="Genomic_DNA"/>
</dbReference>
<dbReference type="InterPro" id="IPR001041">
    <property type="entry name" value="2Fe-2S_ferredoxin-type"/>
</dbReference>
<dbReference type="InterPro" id="IPR036010">
    <property type="entry name" value="2Fe-2S_ferredoxin-like_sf"/>
</dbReference>